<feature type="transmembrane region" description="Helical" evidence="1">
    <location>
        <begin position="34"/>
        <end position="56"/>
    </location>
</feature>
<comment type="caution">
    <text evidence="2">The sequence shown here is derived from an EMBL/GenBank/DDBJ whole genome shotgun (WGS) entry which is preliminary data.</text>
</comment>
<organism evidence="2 3">
    <name type="scientific">Nonomuraea antimicrobica</name>
    <dbReference type="NCBI Taxonomy" id="561173"/>
    <lineage>
        <taxon>Bacteria</taxon>
        <taxon>Bacillati</taxon>
        <taxon>Actinomycetota</taxon>
        <taxon>Actinomycetes</taxon>
        <taxon>Streptosporangiales</taxon>
        <taxon>Streptosporangiaceae</taxon>
        <taxon>Nonomuraea</taxon>
    </lineage>
</organism>
<evidence type="ECO:0000313" key="3">
    <source>
        <dbReference type="Proteomes" id="UP001500902"/>
    </source>
</evidence>
<feature type="transmembrane region" description="Helical" evidence="1">
    <location>
        <begin position="7"/>
        <end position="28"/>
    </location>
</feature>
<dbReference type="Proteomes" id="UP001500902">
    <property type="component" value="Unassembled WGS sequence"/>
</dbReference>
<dbReference type="InterPro" id="IPR052712">
    <property type="entry name" value="Acid_resist_chaperone_HdeD"/>
</dbReference>
<dbReference type="InterPro" id="IPR005325">
    <property type="entry name" value="DUF308_memb"/>
</dbReference>
<gene>
    <name evidence="2" type="ORF">GCM10022224_033560</name>
</gene>
<feature type="transmembrane region" description="Helical" evidence="1">
    <location>
        <begin position="63"/>
        <end position="83"/>
    </location>
</feature>
<proteinExistence type="predicted"/>
<keyword evidence="1" id="KW-0812">Transmembrane</keyword>
<dbReference type="PANTHER" id="PTHR34989">
    <property type="entry name" value="PROTEIN HDED"/>
    <property type="match status" value="1"/>
</dbReference>
<name>A0ABP7BTP8_9ACTN</name>
<feature type="transmembrane region" description="Helical" evidence="1">
    <location>
        <begin position="121"/>
        <end position="142"/>
    </location>
</feature>
<keyword evidence="3" id="KW-1185">Reference proteome</keyword>
<reference evidence="3" key="1">
    <citation type="journal article" date="2019" name="Int. J. Syst. Evol. Microbiol.">
        <title>The Global Catalogue of Microorganisms (GCM) 10K type strain sequencing project: providing services to taxonomists for standard genome sequencing and annotation.</title>
        <authorList>
            <consortium name="The Broad Institute Genomics Platform"/>
            <consortium name="The Broad Institute Genome Sequencing Center for Infectious Disease"/>
            <person name="Wu L."/>
            <person name="Ma J."/>
        </authorList>
    </citation>
    <scope>NUCLEOTIDE SEQUENCE [LARGE SCALE GENOMIC DNA]</scope>
    <source>
        <strain evidence="3">JCM 16904</strain>
    </source>
</reference>
<protein>
    <submittedName>
        <fullName evidence="2">HdeD family acid-resistance protein</fullName>
    </submittedName>
</protein>
<dbReference type="Pfam" id="PF03729">
    <property type="entry name" value="DUF308"/>
    <property type="match status" value="2"/>
</dbReference>
<dbReference type="PANTHER" id="PTHR34989:SF1">
    <property type="entry name" value="PROTEIN HDED"/>
    <property type="match status" value="1"/>
</dbReference>
<feature type="transmembrane region" description="Helical" evidence="1">
    <location>
        <begin position="148"/>
        <end position="170"/>
    </location>
</feature>
<sequence length="180" mass="19288">MGDISQSWWLLLIRGIAAVIFGILALIWPGITLLVLVIFFGAYALVSGVSALFAGFRHGERSRAWLIISGILGILAGIVAFVWPGITSLALLYVVAFWAILTGIAEIVAGVHLRKVIDNEWMFIVGGALSVIFGLLLLIWPGAGLLSLVWLVGVFAILYGIATISLALRVKNFTSRAGMP</sequence>
<evidence type="ECO:0000313" key="2">
    <source>
        <dbReference type="EMBL" id="GAA3666802.1"/>
    </source>
</evidence>
<feature type="transmembrane region" description="Helical" evidence="1">
    <location>
        <begin position="89"/>
        <end position="109"/>
    </location>
</feature>
<dbReference type="RefSeq" id="WP_344877950.1">
    <property type="nucleotide sequence ID" value="NZ_BAAAZP010000067.1"/>
</dbReference>
<dbReference type="EMBL" id="BAAAZP010000067">
    <property type="protein sequence ID" value="GAA3666802.1"/>
    <property type="molecule type" value="Genomic_DNA"/>
</dbReference>
<accession>A0ABP7BTP8</accession>
<evidence type="ECO:0000256" key="1">
    <source>
        <dbReference type="SAM" id="Phobius"/>
    </source>
</evidence>
<keyword evidence="1" id="KW-1133">Transmembrane helix</keyword>
<keyword evidence="1" id="KW-0472">Membrane</keyword>